<name>A0A1B1MR07_NPVLD</name>
<accession>A0A1B1MR07</accession>
<feature type="region of interest" description="Disordered" evidence="1">
    <location>
        <begin position="1"/>
        <end position="36"/>
    </location>
</feature>
<organismHost>
    <name type="scientific">Lepidoptera</name>
    <name type="common">moths &amp; butterflies</name>
    <dbReference type="NCBI Taxonomy" id="7088"/>
</organismHost>
<dbReference type="EMBL" id="KU377538">
    <property type="protein sequence ID" value="ANS71016.1"/>
    <property type="molecule type" value="Genomic_DNA"/>
</dbReference>
<dbReference type="Pfam" id="PF05073">
    <property type="entry name" value="Baculo_p24"/>
    <property type="match status" value="1"/>
</dbReference>
<sequence>MYNNNNTTTINNNNPNVNGNQNTFNGGGSAGGGSGGSGNFVENQFTEFAYENGSLEVLIIDNGDDDRDGYVELSAATKLLAPLVTIRNFSEAVLWANTVASQKMTRRNKNFVHVFAVARYLAGYNLSASNRPVQYYIMKRLISDLILGAQSQILDPLFEIKNQLCTLQECISAGNNQIYSIDPTTEPIVSSTSTYDTNKLDEIRDSLRSDFALILETLKSVHMDLTSKLAFGNDTMLDTFKSLKDLLTRKKNI</sequence>
<dbReference type="InterPro" id="IPR007765">
    <property type="entry name" value="Baculo_p24"/>
</dbReference>
<proteinExistence type="predicted"/>
<evidence type="ECO:0000256" key="1">
    <source>
        <dbReference type="SAM" id="MobiDB-lite"/>
    </source>
</evidence>
<feature type="compositionally biased region" description="Gly residues" evidence="1">
    <location>
        <begin position="25"/>
        <end position="36"/>
    </location>
</feature>
<organism evidence="2">
    <name type="scientific">Lymantria dispar multicapsid nuclear polyhedrosis virus</name>
    <name type="common">LdMNPV</name>
    <dbReference type="NCBI Taxonomy" id="10449"/>
    <lineage>
        <taxon>Viruses</taxon>
        <taxon>Viruses incertae sedis</taxon>
        <taxon>Naldaviricetes</taxon>
        <taxon>Lefavirales</taxon>
        <taxon>Baculoviridae</taxon>
        <taxon>Alphabaculovirus</taxon>
        <taxon>Alphabaculovirus lydisparis</taxon>
    </lineage>
</organism>
<dbReference type="GO" id="GO:0019028">
    <property type="term" value="C:viral capsid"/>
    <property type="evidence" value="ECO:0007669"/>
    <property type="project" value="InterPro"/>
</dbReference>
<feature type="compositionally biased region" description="Low complexity" evidence="1">
    <location>
        <begin position="1"/>
        <end position="24"/>
    </location>
</feature>
<reference evidence="2" key="1">
    <citation type="journal article" date="2016" name="J. Invertebr. Pathol.">
        <title>An alphabaculovirus isolated from dead Lymantria dispar larvae shows high genetic similarity to baculovirus previously isolated from Lymantria monacha - An example of adaptation to a new host.</title>
        <authorList>
            <person name="Rabalski L."/>
            <person name="Krejmer-Rabalska M."/>
            <person name="Skrzecz I."/>
            <person name="Wasag B."/>
            <person name="Szewczyk B."/>
        </authorList>
    </citation>
    <scope>NUCLEOTIDE SEQUENCE</scope>
    <source>
        <strain evidence="2">BNP</strain>
    </source>
</reference>
<evidence type="ECO:0000313" key="2">
    <source>
        <dbReference type="EMBL" id="ANS71016.1"/>
    </source>
</evidence>
<protein>
    <submittedName>
        <fullName evidence="2">Protein p24</fullName>
    </submittedName>
</protein>